<dbReference type="Gene3D" id="2.40.10.120">
    <property type="match status" value="1"/>
</dbReference>
<proteinExistence type="predicted"/>
<evidence type="ECO:0000313" key="1">
    <source>
        <dbReference type="EMBL" id="GAA5107428.1"/>
    </source>
</evidence>
<dbReference type="RefSeq" id="WP_345489167.1">
    <property type="nucleotide sequence ID" value="NZ_BAABHY010000001.1"/>
</dbReference>
<keyword evidence="2" id="KW-1185">Reference proteome</keyword>
<dbReference type="Gene3D" id="2.60.120.580">
    <property type="entry name" value="Acetamidase/Formamidase-like domains"/>
    <property type="match status" value="1"/>
</dbReference>
<gene>
    <name evidence="1" type="ORF">GCM10023211_08560</name>
</gene>
<dbReference type="Pfam" id="PF03069">
    <property type="entry name" value="FmdA_AmdA"/>
    <property type="match status" value="2"/>
</dbReference>
<reference evidence="2" key="1">
    <citation type="journal article" date="2019" name="Int. J. Syst. Evol. Microbiol.">
        <title>The Global Catalogue of Microorganisms (GCM) 10K type strain sequencing project: providing services to taxonomists for standard genome sequencing and annotation.</title>
        <authorList>
            <consortium name="The Broad Institute Genomics Platform"/>
            <consortium name="The Broad Institute Genome Sequencing Center for Infectious Disease"/>
            <person name="Wu L."/>
            <person name="Ma J."/>
        </authorList>
    </citation>
    <scope>NUCLEOTIDE SEQUENCE [LARGE SCALE GENOMIC DNA]</scope>
    <source>
        <strain evidence="2">JCM 18050</strain>
    </source>
</reference>
<accession>A0ABP9N7H6</accession>
<dbReference type="PANTHER" id="PTHR31891">
    <property type="entry name" value="FORMAMIDASE C869.04-RELATED"/>
    <property type="match status" value="1"/>
</dbReference>
<dbReference type="Proteomes" id="UP001500171">
    <property type="component" value="Unassembled WGS sequence"/>
</dbReference>
<evidence type="ECO:0000313" key="2">
    <source>
        <dbReference type="Proteomes" id="UP001500171"/>
    </source>
</evidence>
<dbReference type="EMBL" id="BAABHY010000001">
    <property type="protein sequence ID" value="GAA5107428.1"/>
    <property type="molecule type" value="Genomic_DNA"/>
</dbReference>
<comment type="caution">
    <text evidence="1">The sequence shown here is derived from an EMBL/GenBank/DDBJ whole genome shotgun (WGS) entry which is preliminary data.</text>
</comment>
<protein>
    <submittedName>
        <fullName evidence="1">Acetamidase/formamidase family protein</fullName>
    </submittedName>
</protein>
<sequence length="298" mass="32222">MRIKKNNVIFAMSKNNQPVAHVSSGSQVIFETCDCFFDQILDETMTFNELDWNHINPATGPIYVEDALPGDILKIEIKKISLTRDFAIMVTGHQLGVIGDQLSDNHIYKVPILDNQAILQDHIHIDLNPMIGVIGVAPKGDDISCGIPCQHGGNMDCKEIAQGATLYLPVNVPGALFALGDLHAAMGDGEVCVSGLEISGEVEVVISVLKNSALPTPLIVNPHMISTVASSPTLDEAAVDATKQMVKLIKQYSNLSEADIITILSAKGDLRICQVVDPQKTCRFEITQSLAKQLSVIL</sequence>
<dbReference type="SUPFAM" id="SSF141130">
    <property type="entry name" value="Acetamidase/Formamidase-like"/>
    <property type="match status" value="1"/>
</dbReference>
<organism evidence="1 2">
    <name type="scientific">Orbus sasakiae</name>
    <dbReference type="NCBI Taxonomy" id="1078475"/>
    <lineage>
        <taxon>Bacteria</taxon>
        <taxon>Pseudomonadati</taxon>
        <taxon>Pseudomonadota</taxon>
        <taxon>Gammaproteobacteria</taxon>
        <taxon>Orbales</taxon>
        <taxon>Orbaceae</taxon>
        <taxon>Orbus</taxon>
    </lineage>
</organism>
<name>A0ABP9N7H6_9GAMM</name>
<dbReference type="PANTHER" id="PTHR31891:SF1">
    <property type="entry name" value="FORMAMIDASE C869.04-RELATED"/>
    <property type="match status" value="1"/>
</dbReference>
<dbReference type="Gene3D" id="3.10.28.20">
    <property type="entry name" value="Acetamidase/Formamidase-like domains"/>
    <property type="match status" value="1"/>
</dbReference>
<dbReference type="InterPro" id="IPR004304">
    <property type="entry name" value="FmdA_AmdA"/>
</dbReference>